<keyword evidence="2 11" id="KW-0723">Serine/threonine-protein kinase</keyword>
<dbReference type="RefSeq" id="WP_124845309.1">
    <property type="nucleotide sequence ID" value="NZ_JAUNKP010000004.1"/>
</dbReference>
<evidence type="ECO:0000256" key="8">
    <source>
        <dbReference type="SAM" id="MobiDB-lite"/>
    </source>
</evidence>
<evidence type="ECO:0000256" key="7">
    <source>
        <dbReference type="PROSITE-ProRule" id="PRU10141"/>
    </source>
</evidence>
<evidence type="ECO:0000256" key="3">
    <source>
        <dbReference type="ARBA" id="ARBA00022679"/>
    </source>
</evidence>
<dbReference type="AlphaFoldDB" id="A0A3P1T3S3"/>
<proteinExistence type="predicted"/>
<dbReference type="EC" id="2.7.11.1" evidence="1"/>
<keyword evidence="9" id="KW-0472">Membrane</keyword>
<name>A0A3P1T3S3_9ACTN</name>
<dbReference type="InterPro" id="IPR000719">
    <property type="entry name" value="Prot_kinase_dom"/>
</dbReference>
<dbReference type="InterPro" id="IPR017441">
    <property type="entry name" value="Protein_kinase_ATP_BS"/>
</dbReference>
<feature type="transmembrane region" description="Helical" evidence="9">
    <location>
        <begin position="396"/>
        <end position="416"/>
    </location>
</feature>
<keyword evidence="6 7" id="KW-0067">ATP-binding</keyword>
<keyword evidence="9" id="KW-0812">Transmembrane</keyword>
<dbReference type="PROSITE" id="PS00108">
    <property type="entry name" value="PROTEIN_KINASE_ST"/>
    <property type="match status" value="1"/>
</dbReference>
<comment type="caution">
    <text evidence="11">The sequence shown here is derived from an EMBL/GenBank/DDBJ whole genome shotgun (WGS) entry which is preliminary data.</text>
</comment>
<feature type="domain" description="Protein kinase" evidence="10">
    <location>
        <begin position="13"/>
        <end position="277"/>
    </location>
</feature>
<dbReference type="EMBL" id="RQZG01000014">
    <property type="protein sequence ID" value="RRD04009.1"/>
    <property type="molecule type" value="Genomic_DNA"/>
</dbReference>
<feature type="region of interest" description="Disordered" evidence="8">
    <location>
        <begin position="365"/>
        <end position="391"/>
    </location>
</feature>
<evidence type="ECO:0000259" key="10">
    <source>
        <dbReference type="PROSITE" id="PS50011"/>
    </source>
</evidence>
<dbReference type="GO" id="GO:0004674">
    <property type="term" value="F:protein serine/threonine kinase activity"/>
    <property type="evidence" value="ECO:0007669"/>
    <property type="project" value="UniProtKB-KW"/>
</dbReference>
<dbReference type="Pfam" id="PF00069">
    <property type="entry name" value="Pkinase"/>
    <property type="match status" value="1"/>
</dbReference>
<sequence>MGQRTQPPELPGFTYIGWIGGGGFADVFRYRDSLGRGVAVKVLHQTVDETAFNAFAAEAVLMARLSGHPNIVTIHSSGLSPDGRPFLVMEECSSTHLGARISNRVLPPTQAIEFTIQLAGAVETAHLQGILHRDIKPANILFTGFQRPALTDFGISASQDQRALANALSPLWAPIEQHPNAGMEPGPWSDVFSLAATTWAMLVGRSPLAVPGADNSTAALRERARNFHAPRTGRSDVPQTLENVLATAMAGNPARRYSSAQEFARALQSVQTRHGLPMTPFDVLAESLEQEPRRLDQGFDPSWPNADSSQMLTGGYTSGLSSYTGGYLSYQDPASLVDDPTPPSVSTGAPEAGVLLRGSGFAEAGPRDVGTLPVPEPQPSPPPAPDPDAKRGKRTLLMVLGTLLLVVGVSVGVLFANGTFGGGATQVLPTGEASRVPGVIDVDWAVTGEQVKFTWTNPDPQSEDVFLVEIIGAPANENRVRVSKPEVIVPVQDGETCIDITLRRRAQGQVSDPVRACAKN</sequence>
<feature type="binding site" evidence="7">
    <location>
        <position position="41"/>
    </location>
    <ligand>
        <name>ATP</name>
        <dbReference type="ChEBI" id="CHEBI:30616"/>
    </ligand>
</feature>
<dbReference type="GO" id="GO:0005524">
    <property type="term" value="F:ATP binding"/>
    <property type="evidence" value="ECO:0007669"/>
    <property type="project" value="UniProtKB-UniRule"/>
</dbReference>
<dbReference type="PROSITE" id="PS50011">
    <property type="entry name" value="PROTEIN_KINASE_DOM"/>
    <property type="match status" value="1"/>
</dbReference>
<keyword evidence="9" id="KW-1133">Transmembrane helix</keyword>
<dbReference type="CDD" id="cd14014">
    <property type="entry name" value="STKc_PknB_like"/>
    <property type="match status" value="1"/>
</dbReference>
<dbReference type="PROSITE" id="PS00107">
    <property type="entry name" value="PROTEIN_KINASE_ATP"/>
    <property type="match status" value="1"/>
</dbReference>
<feature type="compositionally biased region" description="Pro residues" evidence="8">
    <location>
        <begin position="374"/>
        <end position="386"/>
    </location>
</feature>
<evidence type="ECO:0000256" key="4">
    <source>
        <dbReference type="ARBA" id="ARBA00022741"/>
    </source>
</evidence>
<dbReference type="InterPro" id="IPR008271">
    <property type="entry name" value="Ser/Thr_kinase_AS"/>
</dbReference>
<keyword evidence="3" id="KW-0808">Transferase</keyword>
<evidence type="ECO:0000256" key="2">
    <source>
        <dbReference type="ARBA" id="ARBA00022527"/>
    </source>
</evidence>
<dbReference type="PANTHER" id="PTHR43289:SF6">
    <property type="entry name" value="SERINE_THREONINE-PROTEIN KINASE NEKL-3"/>
    <property type="match status" value="1"/>
</dbReference>
<dbReference type="OrthoDB" id="9762169at2"/>
<evidence type="ECO:0000256" key="6">
    <source>
        <dbReference type="ARBA" id="ARBA00022840"/>
    </source>
</evidence>
<dbReference type="Gene3D" id="3.30.200.20">
    <property type="entry name" value="Phosphorylase Kinase, domain 1"/>
    <property type="match status" value="1"/>
</dbReference>
<evidence type="ECO:0000256" key="1">
    <source>
        <dbReference type="ARBA" id="ARBA00012513"/>
    </source>
</evidence>
<evidence type="ECO:0000256" key="9">
    <source>
        <dbReference type="SAM" id="Phobius"/>
    </source>
</evidence>
<gene>
    <name evidence="11" type="ORF">EII34_11510</name>
</gene>
<dbReference type="Proteomes" id="UP000280819">
    <property type="component" value="Unassembled WGS sequence"/>
</dbReference>
<dbReference type="PANTHER" id="PTHR43289">
    <property type="entry name" value="MITOGEN-ACTIVATED PROTEIN KINASE KINASE KINASE 20-RELATED"/>
    <property type="match status" value="1"/>
</dbReference>
<keyword evidence="5 11" id="KW-0418">Kinase</keyword>
<dbReference type="SUPFAM" id="SSF56112">
    <property type="entry name" value="Protein kinase-like (PK-like)"/>
    <property type="match status" value="1"/>
</dbReference>
<evidence type="ECO:0000256" key="5">
    <source>
        <dbReference type="ARBA" id="ARBA00022777"/>
    </source>
</evidence>
<evidence type="ECO:0000313" key="12">
    <source>
        <dbReference type="Proteomes" id="UP000280819"/>
    </source>
</evidence>
<evidence type="ECO:0000313" key="11">
    <source>
        <dbReference type="EMBL" id="RRD04009.1"/>
    </source>
</evidence>
<keyword evidence="4 7" id="KW-0547">Nucleotide-binding</keyword>
<accession>A0A3P1T3S3</accession>
<protein>
    <recommendedName>
        <fullName evidence="1">non-specific serine/threonine protein kinase</fullName>
        <ecNumber evidence="1">2.7.11.1</ecNumber>
    </recommendedName>
</protein>
<dbReference type="SMART" id="SM00220">
    <property type="entry name" value="S_TKc"/>
    <property type="match status" value="1"/>
</dbReference>
<reference evidence="11 12" key="1">
    <citation type="submission" date="2018-11" db="EMBL/GenBank/DDBJ databases">
        <title>Genomes From Bacteria Associated with the Canine Oral Cavity: a Test Case for Automated Genome-Based Taxonomic Assignment.</title>
        <authorList>
            <person name="Coil D.A."/>
            <person name="Jospin G."/>
            <person name="Darling A.E."/>
            <person name="Wallis C."/>
            <person name="Davis I.J."/>
            <person name="Harris S."/>
            <person name="Eisen J.A."/>
            <person name="Holcombe L.J."/>
            <person name="O'Flynn C."/>
        </authorList>
    </citation>
    <scope>NUCLEOTIDE SEQUENCE [LARGE SCALE GENOMIC DNA]</scope>
    <source>
        <strain evidence="11 12">OH887_COT-365</strain>
    </source>
</reference>
<dbReference type="InterPro" id="IPR011009">
    <property type="entry name" value="Kinase-like_dom_sf"/>
</dbReference>
<dbReference type="Gene3D" id="1.10.510.10">
    <property type="entry name" value="Transferase(Phosphotransferase) domain 1"/>
    <property type="match status" value="1"/>
</dbReference>
<organism evidence="11 12">
    <name type="scientific">Arachnia propionica</name>
    <dbReference type="NCBI Taxonomy" id="1750"/>
    <lineage>
        <taxon>Bacteria</taxon>
        <taxon>Bacillati</taxon>
        <taxon>Actinomycetota</taxon>
        <taxon>Actinomycetes</taxon>
        <taxon>Propionibacteriales</taxon>
        <taxon>Propionibacteriaceae</taxon>
        <taxon>Arachnia</taxon>
    </lineage>
</organism>